<sequence length="100" mass="10350">MTVIPAAVNWRLAVYVGGLVGGLLWAVLIGTALTETDSGAIELTSVNWWRPIMVSAAVLIAGAAASLFARSIVLRSLGIALAVGAFSGWTLITAVTLWVV</sequence>
<evidence type="ECO:0000313" key="3">
    <source>
        <dbReference type="Proteomes" id="UP000078396"/>
    </source>
</evidence>
<dbReference type="RefSeq" id="WP_064280316.1">
    <property type="nucleotide sequence ID" value="NZ_LWCS01000003.1"/>
</dbReference>
<dbReference type="AlphaFoldDB" id="A0A178M2P7"/>
<gene>
    <name evidence="2" type="ORF">A4X20_12850</name>
</gene>
<dbReference type="EMBL" id="LWCS01000003">
    <property type="protein sequence ID" value="OAN41490.1"/>
    <property type="molecule type" value="Genomic_DNA"/>
</dbReference>
<reference evidence="2 3" key="1">
    <citation type="submission" date="2016-04" db="EMBL/GenBank/DDBJ databases">
        <title>Draft Genome Sequences of Staphylococcus capitis Strain H36, S. capitis Strain H65, S. cohnii Strain H62, S. hominis Strain H69, Mycobacterium iranicum Strain H39, Plantibacter sp. Strain H53, Pseudomonas oryzihabitans Strain H72, and Microbacterium sp. Strain H83, isolated from residential settings.</title>
        <authorList>
            <person name="Lymperopoulou D."/>
            <person name="Adams R.I."/>
            <person name="Lindow S."/>
            <person name="Coil D.A."/>
            <person name="Jospin G."/>
            <person name="Eisen J.A."/>
        </authorList>
    </citation>
    <scope>NUCLEOTIDE SEQUENCE [LARGE SCALE GENOMIC DNA]</scope>
    <source>
        <strain evidence="2 3">H39</strain>
    </source>
</reference>
<feature type="transmembrane region" description="Helical" evidence="1">
    <location>
        <begin position="12"/>
        <end position="33"/>
    </location>
</feature>
<evidence type="ECO:0000256" key="1">
    <source>
        <dbReference type="SAM" id="Phobius"/>
    </source>
</evidence>
<keyword evidence="1" id="KW-1133">Transmembrane helix</keyword>
<comment type="caution">
    <text evidence="2">The sequence shown here is derived from an EMBL/GenBank/DDBJ whole genome shotgun (WGS) entry which is preliminary data.</text>
</comment>
<evidence type="ECO:0000313" key="2">
    <source>
        <dbReference type="EMBL" id="OAN41490.1"/>
    </source>
</evidence>
<organism evidence="2 3">
    <name type="scientific">Mycolicibacterium iranicum</name>
    <name type="common">Mycobacterium iranicum</name>
    <dbReference type="NCBI Taxonomy" id="912594"/>
    <lineage>
        <taxon>Bacteria</taxon>
        <taxon>Bacillati</taxon>
        <taxon>Actinomycetota</taxon>
        <taxon>Actinomycetes</taxon>
        <taxon>Mycobacteriales</taxon>
        <taxon>Mycobacteriaceae</taxon>
        <taxon>Mycolicibacterium</taxon>
    </lineage>
</organism>
<keyword evidence="1" id="KW-0472">Membrane</keyword>
<dbReference type="Proteomes" id="UP000078396">
    <property type="component" value="Unassembled WGS sequence"/>
</dbReference>
<keyword evidence="1" id="KW-0812">Transmembrane</keyword>
<proteinExistence type="predicted"/>
<accession>A0A178M2P7</accession>
<feature type="transmembrane region" description="Helical" evidence="1">
    <location>
        <begin position="48"/>
        <end position="69"/>
    </location>
</feature>
<protein>
    <submittedName>
        <fullName evidence="2">Uncharacterized protein</fullName>
    </submittedName>
</protein>
<feature type="transmembrane region" description="Helical" evidence="1">
    <location>
        <begin position="76"/>
        <end position="99"/>
    </location>
</feature>
<name>A0A178M2P7_MYCIR</name>